<comment type="caution">
    <text evidence="7">The sequence shown here is derived from an EMBL/GenBank/DDBJ whole genome shotgun (WGS) entry which is preliminary data.</text>
</comment>
<organism evidence="7 8">
    <name type="scientific">Candidatus Aquitaenariimonas noxiae</name>
    <dbReference type="NCBI Taxonomy" id="1974741"/>
    <lineage>
        <taxon>Bacteria</taxon>
        <taxon>Pseudomonadati</taxon>
        <taxon>Candidatus Omnitrophota</taxon>
        <taxon>Candidatus Aquitaenariimonas</taxon>
    </lineage>
</organism>
<evidence type="ECO:0000256" key="2">
    <source>
        <dbReference type="ARBA" id="ARBA00022692"/>
    </source>
</evidence>
<proteinExistence type="predicted"/>
<dbReference type="Gene3D" id="3.40.50.10390">
    <property type="entry name" value="Gingipain r, domain 1"/>
    <property type="match status" value="1"/>
</dbReference>
<evidence type="ECO:0000256" key="5">
    <source>
        <dbReference type="ARBA" id="ARBA00023136"/>
    </source>
</evidence>
<protein>
    <recommendedName>
        <fullName evidence="6">Gingipain domain-containing protein</fullName>
    </recommendedName>
</protein>
<dbReference type="Pfam" id="PF01839">
    <property type="entry name" value="FG-GAP"/>
    <property type="match status" value="1"/>
</dbReference>
<reference evidence="7 8" key="1">
    <citation type="submission" date="2017-09" db="EMBL/GenBank/DDBJ databases">
        <title>Depth-based differentiation of microbial function through sediment-hosted aquifers and enrichment of novel symbionts in the deep terrestrial subsurface.</title>
        <authorList>
            <person name="Probst A.J."/>
            <person name="Ladd B."/>
            <person name="Jarett J.K."/>
            <person name="Geller-Mcgrath D.E."/>
            <person name="Sieber C.M."/>
            <person name="Emerson J.B."/>
            <person name="Anantharaman K."/>
            <person name="Thomas B.C."/>
            <person name="Malmstrom R."/>
            <person name="Stieglmeier M."/>
            <person name="Klingl A."/>
            <person name="Woyke T."/>
            <person name="Ryan C.M."/>
            <person name="Banfield J.F."/>
        </authorList>
    </citation>
    <scope>NUCLEOTIDE SEQUENCE [LARGE SCALE GENOMIC DNA]</scope>
    <source>
        <strain evidence="7">CG07_land_8_20_14_0_80_42_15</strain>
    </source>
</reference>
<evidence type="ECO:0000256" key="3">
    <source>
        <dbReference type="ARBA" id="ARBA00022729"/>
    </source>
</evidence>
<dbReference type="GO" id="GO:0016020">
    <property type="term" value="C:membrane"/>
    <property type="evidence" value="ECO:0007669"/>
    <property type="project" value="UniProtKB-SubCell"/>
</dbReference>
<name>A0A2J0KUE3_9BACT</name>
<keyword evidence="4" id="KW-1133">Transmembrane helix</keyword>
<dbReference type="Proteomes" id="UP000230052">
    <property type="component" value="Unassembled WGS sequence"/>
</dbReference>
<dbReference type="SUPFAM" id="SSF52129">
    <property type="entry name" value="Caspase-like"/>
    <property type="match status" value="1"/>
</dbReference>
<keyword evidence="3" id="KW-0732">Signal</keyword>
<evidence type="ECO:0000313" key="7">
    <source>
        <dbReference type="EMBL" id="PIU42108.1"/>
    </source>
</evidence>
<dbReference type="PANTHER" id="PTHR21419">
    <property type="match status" value="1"/>
</dbReference>
<dbReference type="InterPro" id="IPR015943">
    <property type="entry name" value="WD40/YVTN_repeat-like_dom_sf"/>
</dbReference>
<dbReference type="InterPro" id="IPR045232">
    <property type="entry name" value="FAM234"/>
</dbReference>
<dbReference type="GO" id="GO:0008234">
    <property type="term" value="F:cysteine-type peptidase activity"/>
    <property type="evidence" value="ECO:0007669"/>
    <property type="project" value="InterPro"/>
</dbReference>
<accession>A0A2J0KUE3</accession>
<sequence>MKTVNKAEKTLYALLITVFLCLFLVVSYISNADAAKVGATQWTKSGNTARAVFDNQPVQALGAQGAVQKVYSFKCSFAAPLSVPNGKYHKVYIPGLVLWGNAGAPSLPFKPVKLLVPYGQKIVGVKVIFGPKVNITGEYSIKPTQRPAPLSQKDRLKPAQPNPDIYNYDIVYPEVPCGDAFLQKKHGYTILLINLIPLEYYPKSKKIAYYKDMEIQVETVLMSQSAVNAQSQNVDIKPNPALQNEIRSIIDNPETLSTYPVNVQAVTATEQYKYIIITTNDLKNTAGTYTFTNLINSKIACGVTAKMFTVQNDIYPYYTGVDSQEKIRNFIKDCYSNHGTRYVLLGGDKSKIPPRLFYVRSWPGSDADVDTMPVDMYYGCLDGTFNGNGNNKYGEPNDGAGGGDIDLYAEVSVGRAPVATAGEVSNFVGKTLAYETCRNSYLTKVHMVGEYLGFGGTAEYATDSMEQIRLGSSADSYTTIGFENSQYAALFDTRTLYDSPGYDWNKSELINIMNSGVHIINHLGHANETYDMKLHTTDLPALTNTASFFVYSQGCLPGAFDTNECFAEKITTIKNGAFACVMNARYGWGTGESTDGPSQRYDREFWDAFLGEGIKNIGKMNQDSKEDNAYRINEDCMRWCYYELNLFGDPELSISTNVGPQIGIAGTTFTDINGNKDGRIDPGETIQVVVTLKAMNGDFYNVSATLECGDPYVTLEQTNASFGIITNGSQASNANNPYRFIVSPQCPAGHDISFRLTVTANNYSTINNIFTSVFKYWPFEITGNLMGSAIVVDLDNNGTIEVITSSQDGILYCLNTDAQLVWSYDLGPRFKWLSSTTIPVAYDINGDGKMEILVAAQRSTSGGAIYSKFCCIDNRGKLVWEKDDFISPCITPVVADLNKDGSPEIIVGGCVGTIGQIPLYNLYCMNKNGEVIKKLYADPASERAYIFTSPALADINADGKLEILFIELSYHAGAEKWTLYCLNKDFEAVWKYELPSPAGSCVTSAMAVADLDNNGTLETVFWAGKTLYCVDNKGVLKWRKGIDNYECYNSPAIADVNKDGSQEILIAVSKFFNDHNPKCNAKLCCLDKDGNVKWEYSVWGDTYTVSSPVVSDMAGDKDMKILIHLNDQYFYCLNQNGQLIWRHAADVPVYGKACSAVADLNGDDKLEVLFNSYNALFCVDKDGKSFVPGQSRHTTDHNPWPMFMHDPQHTGYYKRIHYPPSAVSVTPSTGLFKPNIWYTFTTKVSDFDGAKDMADSFFLINYRVNGLYCGYFRYNCVNNKLYLRDNSDSAWVGGFNPGQGQVIENSYVKLNCQNTRATFSGNDLVVQWKVMFKSAFCGVTPKYLYLYATDRAGVNSGWQKGGTIIVKW</sequence>
<dbReference type="Pfam" id="PF01364">
    <property type="entry name" value="Peptidase_C25"/>
    <property type="match status" value="1"/>
</dbReference>
<dbReference type="InterPro" id="IPR028994">
    <property type="entry name" value="Integrin_alpha_N"/>
</dbReference>
<evidence type="ECO:0000256" key="1">
    <source>
        <dbReference type="ARBA" id="ARBA00004167"/>
    </source>
</evidence>
<gene>
    <name evidence="7" type="ORF">COS99_01785</name>
</gene>
<dbReference type="InterPro" id="IPR001769">
    <property type="entry name" value="Gingipain"/>
</dbReference>
<dbReference type="GO" id="GO:0006508">
    <property type="term" value="P:proteolysis"/>
    <property type="evidence" value="ECO:0007669"/>
    <property type="project" value="InterPro"/>
</dbReference>
<feature type="domain" description="Gingipain" evidence="6">
    <location>
        <begin position="274"/>
        <end position="653"/>
    </location>
</feature>
<dbReference type="PANTHER" id="PTHR21419:SF23">
    <property type="entry name" value="PROTEIN DEFECTIVE IN EXINE FORMATION 1"/>
    <property type="match status" value="1"/>
</dbReference>
<dbReference type="InterPro" id="IPR029030">
    <property type="entry name" value="Caspase-like_dom_sf"/>
</dbReference>
<dbReference type="Gene3D" id="3.40.50.1460">
    <property type="match status" value="1"/>
</dbReference>
<dbReference type="SUPFAM" id="SSF69318">
    <property type="entry name" value="Integrin alpha N-terminal domain"/>
    <property type="match status" value="2"/>
</dbReference>
<keyword evidence="5" id="KW-0472">Membrane</keyword>
<dbReference type="Gene3D" id="2.130.10.10">
    <property type="entry name" value="YVTN repeat-like/Quinoprotein amine dehydrogenase"/>
    <property type="match status" value="2"/>
</dbReference>
<comment type="subcellular location">
    <subcellularLocation>
        <location evidence="1">Membrane</location>
        <topology evidence="1">Single-pass membrane protein</topology>
    </subcellularLocation>
</comment>
<dbReference type="EMBL" id="PEWV01000018">
    <property type="protein sequence ID" value="PIU42108.1"/>
    <property type="molecule type" value="Genomic_DNA"/>
</dbReference>
<evidence type="ECO:0000259" key="6">
    <source>
        <dbReference type="Pfam" id="PF01364"/>
    </source>
</evidence>
<evidence type="ECO:0000313" key="8">
    <source>
        <dbReference type="Proteomes" id="UP000230052"/>
    </source>
</evidence>
<dbReference type="InterPro" id="IPR013517">
    <property type="entry name" value="FG-GAP"/>
</dbReference>
<evidence type="ECO:0000256" key="4">
    <source>
        <dbReference type="ARBA" id="ARBA00022989"/>
    </source>
</evidence>
<keyword evidence="2" id="KW-0812">Transmembrane</keyword>
<dbReference type="Gene3D" id="2.60.40.3800">
    <property type="match status" value="1"/>
</dbReference>
<dbReference type="InterPro" id="IPR038490">
    <property type="entry name" value="Gingipain_propep_sf"/>
</dbReference>
<dbReference type="InterPro" id="IPR029031">
    <property type="entry name" value="Gingipain_N_sf"/>
</dbReference>